<feature type="binding site" evidence="12">
    <location>
        <begin position="346"/>
        <end position="347"/>
    </location>
    <ligand>
        <name>substrate</name>
    </ligand>
</feature>
<dbReference type="GO" id="GO:0010506">
    <property type="term" value="P:regulation of autophagy"/>
    <property type="evidence" value="ECO:0007669"/>
    <property type="project" value="TreeGrafter"/>
</dbReference>
<dbReference type="SMART" id="SM00064">
    <property type="entry name" value="FYVE"/>
    <property type="match status" value="1"/>
</dbReference>
<dbReference type="InterPro" id="IPR003595">
    <property type="entry name" value="Tyr_Pase_cat"/>
</dbReference>
<dbReference type="PROSITE" id="PS50178">
    <property type="entry name" value="ZF_FYVE"/>
    <property type="match status" value="1"/>
</dbReference>
<keyword evidence="6" id="KW-0378">Hydrolase</keyword>
<reference evidence="17" key="1">
    <citation type="submission" date="2025-08" db="UniProtKB">
        <authorList>
            <consortium name="Ensembl"/>
        </authorList>
    </citation>
    <scope>IDENTIFICATION</scope>
</reference>
<feature type="binding site" evidence="12">
    <location>
        <begin position="321"/>
        <end position="324"/>
    </location>
    <ligand>
        <name>substrate</name>
    </ligand>
</feature>
<keyword evidence="7" id="KW-0862">Zinc</keyword>
<feature type="domain" description="FYVE-type" evidence="15">
    <location>
        <begin position="1062"/>
        <end position="1122"/>
    </location>
</feature>
<name>A0A8C1MUN8_CYPCA</name>
<keyword evidence="4" id="KW-0479">Metal-binding</keyword>
<keyword evidence="8" id="KW-0443">Lipid metabolism</keyword>
<dbReference type="GO" id="GO:0052629">
    <property type="term" value="F:phosphatidylinositol-3,5-bisphosphate 3-phosphatase activity"/>
    <property type="evidence" value="ECO:0007669"/>
    <property type="project" value="UniProtKB-EC"/>
</dbReference>
<feature type="compositionally biased region" description="Polar residues" evidence="14">
    <location>
        <begin position="858"/>
        <end position="867"/>
    </location>
</feature>
<dbReference type="SUPFAM" id="SSF50729">
    <property type="entry name" value="PH domain-like"/>
    <property type="match status" value="1"/>
</dbReference>
<dbReference type="PANTHER" id="PTHR10807:SF66">
    <property type="entry name" value="MYOTUBULARIN-RELATED PROTEIN 3"/>
    <property type="match status" value="1"/>
</dbReference>
<dbReference type="SUPFAM" id="SSF57903">
    <property type="entry name" value="FYVE/PHD zinc finger"/>
    <property type="match status" value="1"/>
</dbReference>
<evidence type="ECO:0000256" key="6">
    <source>
        <dbReference type="ARBA" id="ARBA00022801"/>
    </source>
</evidence>
<dbReference type="GO" id="GO:0061952">
    <property type="term" value="P:midbody abscission"/>
    <property type="evidence" value="ECO:0007669"/>
    <property type="project" value="UniProtKB-ARBA"/>
</dbReference>
<dbReference type="Ensembl" id="ENSCCRT00010090110.1">
    <property type="protein sequence ID" value="ENSCCRP00010081200.1"/>
    <property type="gene ID" value="ENSCCRG00010034928.1"/>
</dbReference>
<dbReference type="Gene3D" id="3.30.40.10">
    <property type="entry name" value="Zinc/RING finger domain, C3HC4 (zinc finger)"/>
    <property type="match status" value="1"/>
</dbReference>
<dbReference type="SUPFAM" id="SSF52799">
    <property type="entry name" value="(Phosphotyrosine protein) phosphatases II"/>
    <property type="match status" value="1"/>
</dbReference>
<evidence type="ECO:0000256" key="11">
    <source>
        <dbReference type="PIRSR" id="PIRSR630564-1"/>
    </source>
</evidence>
<evidence type="ECO:0000256" key="13">
    <source>
        <dbReference type="PROSITE-ProRule" id="PRU00091"/>
    </source>
</evidence>
<feature type="region of interest" description="Disordered" evidence="14">
    <location>
        <begin position="856"/>
        <end position="904"/>
    </location>
</feature>
<dbReference type="InterPro" id="IPR016130">
    <property type="entry name" value="Tyr_Pase_AS"/>
</dbReference>
<feature type="compositionally biased region" description="Polar residues" evidence="14">
    <location>
        <begin position="788"/>
        <end position="800"/>
    </location>
</feature>
<dbReference type="FunFam" id="3.30.40.10:FF:000073">
    <property type="entry name" value="myotubularin-related protein 4 isoform X2"/>
    <property type="match status" value="1"/>
</dbReference>
<accession>A0A8C1MUN8</accession>
<evidence type="ECO:0000256" key="14">
    <source>
        <dbReference type="SAM" id="MobiDB-lite"/>
    </source>
</evidence>
<feature type="compositionally biased region" description="Polar residues" evidence="14">
    <location>
        <begin position="762"/>
        <end position="778"/>
    </location>
</feature>
<dbReference type="InterPro" id="IPR011011">
    <property type="entry name" value="Znf_FYVE_PHD"/>
</dbReference>
<dbReference type="GO" id="GO:0004722">
    <property type="term" value="F:protein serine/threonine phosphatase activity"/>
    <property type="evidence" value="ECO:0007669"/>
    <property type="project" value="UniProtKB-ARBA"/>
</dbReference>
<evidence type="ECO:0000256" key="2">
    <source>
        <dbReference type="ARBA" id="ARBA00007471"/>
    </source>
</evidence>
<reference evidence="17" key="2">
    <citation type="submission" date="2025-09" db="UniProtKB">
        <authorList>
            <consortium name="Ensembl"/>
        </authorList>
    </citation>
    <scope>IDENTIFICATION</scope>
</reference>
<feature type="domain" description="Myotubularin phosphatase" evidence="16">
    <location>
        <begin position="151"/>
        <end position="571"/>
    </location>
</feature>
<evidence type="ECO:0000256" key="9">
    <source>
        <dbReference type="ARBA" id="ARBA00023136"/>
    </source>
</evidence>
<feature type="compositionally biased region" description="Polar residues" evidence="14">
    <location>
        <begin position="621"/>
        <end position="632"/>
    </location>
</feature>
<dbReference type="InterPro" id="IPR030564">
    <property type="entry name" value="Myotubularin"/>
</dbReference>
<comment type="similarity">
    <text evidence="2">Belongs to the protein-tyrosine phosphatase family. Non-receptor class myotubularin subfamily.</text>
</comment>
<evidence type="ECO:0000313" key="17">
    <source>
        <dbReference type="Ensembl" id="ENSCCRP00010081200.1"/>
    </source>
</evidence>
<evidence type="ECO:0000313" key="18">
    <source>
        <dbReference type="Proteomes" id="UP000694427"/>
    </source>
</evidence>
<evidence type="ECO:0000256" key="4">
    <source>
        <dbReference type="ARBA" id="ARBA00022723"/>
    </source>
</evidence>
<evidence type="ECO:0000256" key="5">
    <source>
        <dbReference type="ARBA" id="ARBA00022771"/>
    </source>
</evidence>
<dbReference type="EC" id="3.1.3.95" evidence="3"/>
<dbReference type="InterPro" id="IPR013083">
    <property type="entry name" value="Znf_RING/FYVE/PHD"/>
</dbReference>
<dbReference type="InterPro" id="IPR000306">
    <property type="entry name" value="Znf_FYVE"/>
</dbReference>
<organism evidence="17 18">
    <name type="scientific">Cyprinus carpio</name>
    <name type="common">Common carp</name>
    <dbReference type="NCBI Taxonomy" id="7962"/>
    <lineage>
        <taxon>Eukaryota</taxon>
        <taxon>Metazoa</taxon>
        <taxon>Chordata</taxon>
        <taxon>Craniata</taxon>
        <taxon>Vertebrata</taxon>
        <taxon>Euteleostomi</taxon>
        <taxon>Actinopterygii</taxon>
        <taxon>Neopterygii</taxon>
        <taxon>Teleostei</taxon>
        <taxon>Ostariophysi</taxon>
        <taxon>Cypriniformes</taxon>
        <taxon>Cyprinidae</taxon>
        <taxon>Cyprininae</taxon>
        <taxon>Cyprinus</taxon>
    </lineage>
</organism>
<dbReference type="InterPro" id="IPR029021">
    <property type="entry name" value="Prot-tyrosine_phosphatase-like"/>
</dbReference>
<keyword evidence="9" id="KW-0472">Membrane</keyword>
<feature type="active site" description="Phosphocysteine intermediate" evidence="11">
    <location>
        <position position="408"/>
    </location>
</feature>
<feature type="region of interest" description="Disordered" evidence="14">
    <location>
        <begin position="581"/>
        <end position="637"/>
    </location>
</feature>
<dbReference type="GO" id="GO:0060090">
    <property type="term" value="F:molecular adaptor activity"/>
    <property type="evidence" value="ECO:0007669"/>
    <property type="project" value="UniProtKB-ARBA"/>
</dbReference>
<evidence type="ECO:0000256" key="3">
    <source>
        <dbReference type="ARBA" id="ARBA00012903"/>
    </source>
</evidence>
<keyword evidence="18" id="KW-1185">Reference proteome</keyword>
<dbReference type="GO" id="GO:0046474">
    <property type="term" value="P:glycerophospholipid biosynthetic process"/>
    <property type="evidence" value="ECO:0007669"/>
    <property type="project" value="UniProtKB-ARBA"/>
</dbReference>
<dbReference type="GO" id="GO:0004438">
    <property type="term" value="F:phosphatidylinositol-3-phosphate phosphatase activity"/>
    <property type="evidence" value="ECO:0007669"/>
    <property type="project" value="TreeGrafter"/>
</dbReference>
<dbReference type="PROSITE" id="PS51339">
    <property type="entry name" value="PPASE_MYOTUBULARIN"/>
    <property type="match status" value="1"/>
</dbReference>
<dbReference type="SMART" id="SM00404">
    <property type="entry name" value="PTPc_motif"/>
    <property type="match status" value="1"/>
</dbReference>
<dbReference type="Proteomes" id="UP000694427">
    <property type="component" value="Unplaced"/>
</dbReference>
<evidence type="ECO:0000259" key="15">
    <source>
        <dbReference type="PROSITE" id="PS50178"/>
    </source>
</evidence>
<comment type="subcellular location">
    <subcellularLocation>
        <location evidence="1">Membrane</location>
    </subcellularLocation>
</comment>
<proteinExistence type="inferred from homology"/>
<feature type="binding site" evidence="12">
    <location>
        <begin position="408"/>
        <end position="414"/>
    </location>
    <ligand>
        <name>substrate</name>
    </ligand>
</feature>
<dbReference type="PANTHER" id="PTHR10807">
    <property type="entry name" value="MYOTUBULARIN-RELATED"/>
    <property type="match status" value="1"/>
</dbReference>
<evidence type="ECO:0000256" key="8">
    <source>
        <dbReference type="ARBA" id="ARBA00023098"/>
    </source>
</evidence>
<dbReference type="AlphaFoldDB" id="A0A8C1MUN8"/>
<evidence type="ECO:0000259" key="16">
    <source>
        <dbReference type="PROSITE" id="PS51339"/>
    </source>
</evidence>
<keyword evidence="5 13" id="KW-0863">Zinc-finger</keyword>
<dbReference type="GO" id="GO:0008270">
    <property type="term" value="F:zinc ion binding"/>
    <property type="evidence" value="ECO:0007669"/>
    <property type="project" value="UniProtKB-KW"/>
</dbReference>
<evidence type="ECO:0000256" key="10">
    <source>
        <dbReference type="ARBA" id="ARBA00032571"/>
    </source>
</evidence>
<dbReference type="GO" id="GO:0046856">
    <property type="term" value="P:phosphatidylinositol dephosphorylation"/>
    <property type="evidence" value="ECO:0007669"/>
    <property type="project" value="UniProtKB-ARBA"/>
</dbReference>
<evidence type="ECO:0000256" key="12">
    <source>
        <dbReference type="PIRSR" id="PIRSR630564-2"/>
    </source>
</evidence>
<dbReference type="PROSITE" id="PS00383">
    <property type="entry name" value="TYR_PHOSPHATASE_1"/>
    <property type="match status" value="1"/>
</dbReference>
<dbReference type="GO" id="GO:0019903">
    <property type="term" value="F:protein phosphatase binding"/>
    <property type="evidence" value="ECO:0007669"/>
    <property type="project" value="UniProtKB-ARBA"/>
</dbReference>
<dbReference type="GO" id="GO:0016020">
    <property type="term" value="C:membrane"/>
    <property type="evidence" value="ECO:0007669"/>
    <property type="project" value="UniProtKB-SubCell"/>
</dbReference>
<dbReference type="InterPro" id="IPR010569">
    <property type="entry name" value="Myotubularin-like_Pase_dom"/>
</dbReference>
<evidence type="ECO:0000256" key="1">
    <source>
        <dbReference type="ARBA" id="ARBA00004370"/>
    </source>
</evidence>
<dbReference type="Pfam" id="PF06602">
    <property type="entry name" value="Myotub-related"/>
    <property type="match status" value="1"/>
</dbReference>
<protein>
    <recommendedName>
        <fullName evidence="3">phosphatidylinositol-3,5-bisphosphate 3-phosphatase</fullName>
        <ecNumber evidence="3">3.1.3.95</ecNumber>
    </recommendedName>
    <alternativeName>
        <fullName evidence="10">Phosphatidylinositol-3,5-bisphosphate 3-phosphatase</fullName>
    </alternativeName>
</protein>
<dbReference type="InterPro" id="IPR017455">
    <property type="entry name" value="Znf_FYVE-rel"/>
</dbReference>
<feature type="compositionally biased region" description="Basic and acidic residues" evidence="14">
    <location>
        <begin position="692"/>
        <end position="711"/>
    </location>
</feature>
<dbReference type="CDD" id="cd15732">
    <property type="entry name" value="FYVE_MTMR3"/>
    <property type="match status" value="1"/>
</dbReference>
<dbReference type="GO" id="GO:0005829">
    <property type="term" value="C:cytosol"/>
    <property type="evidence" value="ECO:0007669"/>
    <property type="project" value="UniProtKB-ARBA"/>
</dbReference>
<evidence type="ECO:0000256" key="7">
    <source>
        <dbReference type="ARBA" id="ARBA00022833"/>
    </source>
</evidence>
<sequence>MDNEEGQQSLECIQANQIFPRKPPVLDDDDLQVPFPELHGEFTTFVGRAEDAIIAMSSYRLHIKFKESVVNVPLQLIESVECRDMFQMHITCKDCKVIRCQFSTFEQCQEWLKRLNAAVRPPSQIEELFSFAFHAWCVEKEQHGDLCRPGDHVLSRFHNEVERMGFDTQNAWRVSEINNKYKLCSSYPQLLLVPAWITDKELENVAAFRSWKRIPAVVYRHQSTGAVIARCGQPEVSWWGWRNADDEHLVQSIARACAVDSSSCKGVSNGSFSREYTNGADLSDVDFDSSMTNSSEVETLAIQPRKLLILDARSYAAAVANRAKGGGCECPEYYPNCEVVFMGMANIHSIRKSFQSLRFLCTQMPDPANWLSALESTKWLQHLSLLLKASLLVVNAVDRDHRPVLVHCSDGWDRTPQIVALAKVLLDPYYRTIEGFQVLVETEWLDFGHKFADRCGHGENAEDLNERCPVFLQWLDCVHQLQRQFPCSFEFNEAFLVKLAQHTYSCLFGTFLCNSGKEREDRHIQERTCSVWSLLRAANRSFRNMLYSSHSETVLHPVCHVRNLMLWTAVYLPSSSPTTPSDDSCAAYPAPGANPEDQPLGRRPKTRSFDNLPSACEVGNPLTSNRRSSDPSLNEKWQDHRRSLEINIGTGADGVNGEGLGDVRLPVMEGVGEAELIVGVAVGQMENILQEATKDDSPPDSHRDTKADHTNKTSALNGQSDDVARSEEGSVEAQLTADAQESKAKSLGDANLNRHFSEDGSSEASSALSQENSGSQNLEEVVEKLAIQENNPSRNTNNIPPKTVEQEKRLSLLESSTETLTEDLGVRPESLGPLTIPPPLKTLAESSCLKQGLRASTDPRTLNNTPKHPSLSAFPPSTDLLHPVCNGDSPDPEPSTPQWAARTNGERATLSRQVSLASCGSLTLHTRGACSHHRCLHLGFLGRPSFSPPEPPSSRSHLDDDGLTLHTDAVQQRLRQIEAGHQLEVEALKRQVQELWSRLESHQAAGILRLNGDMGDEVTSIADSDFNLEPNCLSRCSTELFSEASWEQVDKQDTEVTRWYPDHLAAQCYGCERGFWLATRRHHCRNCGNVFCASCCDQKIPVPSQQLFEPSRVCKSCFSSLQPPAPPLSIELDKPITASSN</sequence>
<dbReference type="Pfam" id="PF01363">
    <property type="entry name" value="FYVE"/>
    <property type="match status" value="1"/>
</dbReference>
<feature type="region of interest" description="Disordered" evidence="14">
    <location>
        <begin position="691"/>
        <end position="839"/>
    </location>
</feature>